<comment type="subcellular location">
    <subcellularLocation>
        <location evidence="2">Cell membrane</location>
        <topology evidence="2">Multi-pass membrane protein</topology>
    </subcellularLocation>
</comment>
<dbReference type="Proteomes" id="UP000031631">
    <property type="component" value="Chromosome"/>
</dbReference>
<dbReference type="AlphaFoldDB" id="A0A7U6JLA2"/>
<organism evidence="15 16">
    <name type="scientific">Thiolapillus brandeum</name>
    <dbReference type="NCBI Taxonomy" id="1076588"/>
    <lineage>
        <taxon>Bacteria</taxon>
        <taxon>Pseudomonadati</taxon>
        <taxon>Pseudomonadota</taxon>
        <taxon>Gammaproteobacteria</taxon>
        <taxon>Chromatiales</taxon>
        <taxon>Sedimenticolaceae</taxon>
        <taxon>Thiolapillus</taxon>
    </lineage>
</organism>
<dbReference type="PANTHER" id="PTHR30529:SF1">
    <property type="entry name" value="CYTOCHROME B561 HOMOLOG 2"/>
    <property type="match status" value="1"/>
</dbReference>
<dbReference type="Pfam" id="PF01292">
    <property type="entry name" value="Ni_hydr_CYTB"/>
    <property type="match status" value="1"/>
</dbReference>
<keyword evidence="6 13" id="KW-0812">Transmembrane</keyword>
<evidence type="ECO:0000259" key="14">
    <source>
        <dbReference type="Pfam" id="PF01292"/>
    </source>
</evidence>
<evidence type="ECO:0000256" key="7">
    <source>
        <dbReference type="ARBA" id="ARBA00022723"/>
    </source>
</evidence>
<feature type="transmembrane region" description="Helical" evidence="13">
    <location>
        <begin position="12"/>
        <end position="31"/>
    </location>
</feature>
<dbReference type="RefSeq" id="WP_041069584.1">
    <property type="nucleotide sequence ID" value="NZ_AP012273.1"/>
</dbReference>
<feature type="transmembrane region" description="Helical" evidence="13">
    <location>
        <begin position="90"/>
        <end position="109"/>
    </location>
</feature>
<protein>
    <submittedName>
        <fullName evidence="15">Cytochrome b561</fullName>
    </submittedName>
</protein>
<keyword evidence="7" id="KW-0479">Metal-binding</keyword>
<keyword evidence="10" id="KW-0408">Iron</keyword>
<sequence>MKWKNDNADWGLVSIGLHWIMALLAIGLFVLGKYMITLDYFHPLYQRLPDLHRSLGVMFALLLLWRLIWRWSNPLPVIQARSGERFLALLMHRLFYLVMLAIVASGYLISTADGHPLALYGGIEVPALVSGVANLEDRAGTVHWFLTWLLAAMLALHVAAALKHQIIDRDHTLSRMLGMNPVRREQ</sequence>
<keyword evidence="11 13" id="KW-0472">Membrane</keyword>
<evidence type="ECO:0000256" key="5">
    <source>
        <dbReference type="ARBA" id="ARBA00022617"/>
    </source>
</evidence>
<dbReference type="InterPro" id="IPR052168">
    <property type="entry name" value="Cytochrome_b561_oxidase"/>
</dbReference>
<feature type="domain" description="Cytochrome b561 bacterial/Ni-hydrogenase" evidence="14">
    <location>
        <begin position="10"/>
        <end position="178"/>
    </location>
</feature>
<feature type="transmembrane region" description="Helical" evidence="13">
    <location>
        <begin position="142"/>
        <end position="162"/>
    </location>
</feature>
<evidence type="ECO:0000313" key="15">
    <source>
        <dbReference type="EMBL" id="BAO45655.1"/>
    </source>
</evidence>
<comment type="cofactor">
    <cofactor evidence="1">
        <name>heme b</name>
        <dbReference type="ChEBI" id="CHEBI:60344"/>
    </cofactor>
</comment>
<dbReference type="GO" id="GO:0009055">
    <property type="term" value="F:electron transfer activity"/>
    <property type="evidence" value="ECO:0007669"/>
    <property type="project" value="InterPro"/>
</dbReference>
<dbReference type="InterPro" id="IPR011577">
    <property type="entry name" value="Cyt_b561_bac/Ni-Hgenase"/>
</dbReference>
<evidence type="ECO:0000256" key="8">
    <source>
        <dbReference type="ARBA" id="ARBA00022982"/>
    </source>
</evidence>
<dbReference type="InterPro" id="IPR016174">
    <property type="entry name" value="Di-haem_cyt_TM"/>
</dbReference>
<reference evidence="15 16" key="1">
    <citation type="journal article" date="2014" name="PLoS ONE">
        <title>Physiological and genomic features of a novel sulfur-oxidizing gammaproteobacterium belonging to a previously uncultivated symbiotic lineage isolated from a hydrothermal vent.</title>
        <authorList>
            <person name="Nunoura T."/>
            <person name="Takaki Y."/>
            <person name="Kazama H."/>
            <person name="Kakuta J."/>
            <person name="Shimamura S."/>
            <person name="Makita H."/>
            <person name="Hirai M."/>
            <person name="Miyazaki M."/>
            <person name="Takai K."/>
        </authorList>
    </citation>
    <scope>NUCLEOTIDE SEQUENCE [LARGE SCALE GENOMIC DNA]</scope>
    <source>
        <strain evidence="15 16">Hiromi1</strain>
    </source>
</reference>
<accession>A0A7U6JLA2</accession>
<comment type="similarity">
    <text evidence="12">Belongs to the cytochrome b561 family.</text>
</comment>
<evidence type="ECO:0000256" key="12">
    <source>
        <dbReference type="ARBA" id="ARBA00037975"/>
    </source>
</evidence>
<evidence type="ECO:0000256" key="11">
    <source>
        <dbReference type="ARBA" id="ARBA00023136"/>
    </source>
</evidence>
<evidence type="ECO:0000256" key="10">
    <source>
        <dbReference type="ARBA" id="ARBA00023004"/>
    </source>
</evidence>
<evidence type="ECO:0000256" key="13">
    <source>
        <dbReference type="SAM" id="Phobius"/>
    </source>
</evidence>
<name>A0A7U6JLA2_9GAMM</name>
<dbReference type="GO" id="GO:0005886">
    <property type="term" value="C:plasma membrane"/>
    <property type="evidence" value="ECO:0007669"/>
    <property type="project" value="UniProtKB-SubCell"/>
</dbReference>
<evidence type="ECO:0000313" key="16">
    <source>
        <dbReference type="Proteomes" id="UP000031631"/>
    </source>
</evidence>
<dbReference type="PANTHER" id="PTHR30529">
    <property type="entry name" value="CYTOCHROME B561"/>
    <property type="match status" value="1"/>
</dbReference>
<keyword evidence="16" id="KW-1185">Reference proteome</keyword>
<dbReference type="EMBL" id="AP012273">
    <property type="protein sequence ID" value="BAO45655.1"/>
    <property type="molecule type" value="Genomic_DNA"/>
</dbReference>
<dbReference type="SUPFAM" id="SSF81342">
    <property type="entry name" value="Transmembrane di-heme cytochromes"/>
    <property type="match status" value="1"/>
</dbReference>
<evidence type="ECO:0000256" key="4">
    <source>
        <dbReference type="ARBA" id="ARBA00022475"/>
    </source>
</evidence>
<keyword evidence="5" id="KW-0349">Heme</keyword>
<keyword evidence="9 13" id="KW-1133">Transmembrane helix</keyword>
<evidence type="ECO:0000256" key="6">
    <source>
        <dbReference type="ARBA" id="ARBA00022692"/>
    </source>
</evidence>
<dbReference type="GO" id="GO:0020037">
    <property type="term" value="F:heme binding"/>
    <property type="evidence" value="ECO:0007669"/>
    <property type="project" value="TreeGrafter"/>
</dbReference>
<evidence type="ECO:0000256" key="1">
    <source>
        <dbReference type="ARBA" id="ARBA00001970"/>
    </source>
</evidence>
<keyword evidence="4" id="KW-1003">Cell membrane</keyword>
<keyword evidence="8" id="KW-0249">Electron transport</keyword>
<dbReference type="GO" id="GO:0022904">
    <property type="term" value="P:respiratory electron transport chain"/>
    <property type="evidence" value="ECO:0007669"/>
    <property type="project" value="InterPro"/>
</dbReference>
<feature type="transmembrane region" description="Helical" evidence="13">
    <location>
        <begin position="51"/>
        <end position="69"/>
    </location>
</feature>
<gene>
    <name evidence="15" type="ORF">TBH_C2754</name>
</gene>
<evidence type="ECO:0000256" key="3">
    <source>
        <dbReference type="ARBA" id="ARBA00022448"/>
    </source>
</evidence>
<dbReference type="KEGG" id="tbn:TBH_C2754"/>
<proteinExistence type="inferred from homology"/>
<evidence type="ECO:0000256" key="9">
    <source>
        <dbReference type="ARBA" id="ARBA00022989"/>
    </source>
</evidence>
<evidence type="ECO:0000256" key="2">
    <source>
        <dbReference type="ARBA" id="ARBA00004651"/>
    </source>
</evidence>
<keyword evidence="3" id="KW-0813">Transport</keyword>
<dbReference type="GO" id="GO:0046872">
    <property type="term" value="F:metal ion binding"/>
    <property type="evidence" value="ECO:0007669"/>
    <property type="project" value="UniProtKB-KW"/>
</dbReference>